<keyword evidence="3" id="KW-1185">Reference proteome</keyword>
<accession>A0A834K2Z7</accession>
<dbReference type="AlphaFoldDB" id="A0A834K2Z7"/>
<name>A0A834K2Z7_VESVU</name>
<proteinExistence type="predicted"/>
<protein>
    <submittedName>
        <fullName evidence="2">Uncharacterized protein</fullName>
    </submittedName>
</protein>
<gene>
    <name evidence="2" type="ORF">HZH66_006324</name>
</gene>
<feature type="compositionally biased region" description="Basic and acidic residues" evidence="1">
    <location>
        <begin position="9"/>
        <end position="18"/>
    </location>
</feature>
<dbReference type="EMBL" id="JACSEA010000006">
    <property type="protein sequence ID" value="KAF7398427.1"/>
    <property type="molecule type" value="Genomic_DNA"/>
</dbReference>
<sequence>MQLTIGGGCREEAAERLGRKTGTGTLRQESRQGQLADPIVLQTIQHSGRSDLHLRPAGGTVAVTTATAAAAAAATAAADSIKATMDERRESTVEEEEEEEEEEEAEEETVVEVEEVEEVEVKAN</sequence>
<reference evidence="2" key="1">
    <citation type="journal article" date="2020" name="G3 (Bethesda)">
        <title>High-Quality Assemblies for Three Invasive Social Wasps from the &lt;i&gt;Vespula&lt;/i&gt; Genus.</title>
        <authorList>
            <person name="Harrop T.W.R."/>
            <person name="Guhlin J."/>
            <person name="McLaughlin G.M."/>
            <person name="Permina E."/>
            <person name="Stockwell P."/>
            <person name="Gilligan J."/>
            <person name="Le Lec M.F."/>
            <person name="Gruber M.A.M."/>
            <person name="Quinn O."/>
            <person name="Lovegrove M."/>
            <person name="Duncan E.J."/>
            <person name="Remnant E.J."/>
            <person name="Van Eeckhoven J."/>
            <person name="Graham B."/>
            <person name="Knapp R.A."/>
            <person name="Langford K.W."/>
            <person name="Kronenberg Z."/>
            <person name="Press M.O."/>
            <person name="Eacker S.M."/>
            <person name="Wilson-Rankin E.E."/>
            <person name="Purcell J."/>
            <person name="Lester P.J."/>
            <person name="Dearden P.K."/>
        </authorList>
    </citation>
    <scope>NUCLEOTIDE SEQUENCE</scope>
    <source>
        <strain evidence="2">Marl-1</strain>
    </source>
</reference>
<comment type="caution">
    <text evidence="2">The sequence shown here is derived from an EMBL/GenBank/DDBJ whole genome shotgun (WGS) entry which is preliminary data.</text>
</comment>
<evidence type="ECO:0000256" key="1">
    <source>
        <dbReference type="SAM" id="MobiDB-lite"/>
    </source>
</evidence>
<organism evidence="2 3">
    <name type="scientific">Vespula vulgaris</name>
    <name type="common">Yellow jacket</name>
    <name type="synonym">Wasp</name>
    <dbReference type="NCBI Taxonomy" id="7454"/>
    <lineage>
        <taxon>Eukaryota</taxon>
        <taxon>Metazoa</taxon>
        <taxon>Ecdysozoa</taxon>
        <taxon>Arthropoda</taxon>
        <taxon>Hexapoda</taxon>
        <taxon>Insecta</taxon>
        <taxon>Pterygota</taxon>
        <taxon>Neoptera</taxon>
        <taxon>Endopterygota</taxon>
        <taxon>Hymenoptera</taxon>
        <taxon>Apocrita</taxon>
        <taxon>Aculeata</taxon>
        <taxon>Vespoidea</taxon>
        <taxon>Vespidae</taxon>
        <taxon>Vespinae</taxon>
        <taxon>Vespula</taxon>
    </lineage>
</organism>
<feature type="compositionally biased region" description="Acidic residues" evidence="1">
    <location>
        <begin position="93"/>
        <end position="118"/>
    </location>
</feature>
<feature type="region of interest" description="Disordered" evidence="1">
    <location>
        <begin position="1"/>
        <end position="34"/>
    </location>
</feature>
<evidence type="ECO:0000313" key="2">
    <source>
        <dbReference type="EMBL" id="KAF7398427.1"/>
    </source>
</evidence>
<feature type="compositionally biased region" description="Polar residues" evidence="1">
    <location>
        <begin position="22"/>
        <end position="33"/>
    </location>
</feature>
<evidence type="ECO:0000313" key="3">
    <source>
        <dbReference type="Proteomes" id="UP000614350"/>
    </source>
</evidence>
<dbReference type="Proteomes" id="UP000614350">
    <property type="component" value="Unassembled WGS sequence"/>
</dbReference>
<feature type="region of interest" description="Disordered" evidence="1">
    <location>
        <begin position="81"/>
        <end position="124"/>
    </location>
</feature>